<evidence type="ECO:0000256" key="1">
    <source>
        <dbReference type="SAM" id="SignalP"/>
    </source>
</evidence>
<dbReference type="Proteomes" id="UP000180252">
    <property type="component" value="Unassembled WGS sequence"/>
</dbReference>
<proteinExistence type="predicted"/>
<reference evidence="4" key="2">
    <citation type="submission" date="2016-09" db="EMBL/GenBank/DDBJ databases">
        <authorList>
            <person name="Chen S."/>
            <person name="Walker E."/>
        </authorList>
    </citation>
    <scope>NUCLEOTIDE SEQUENCE [LARGE SCALE GENOMIC DNA]</scope>
    <source>
        <strain evidence="4">MSU</strain>
    </source>
</reference>
<reference evidence="2" key="1">
    <citation type="submission" date="2016-09" db="EMBL/GenBank/DDBJ databases">
        <authorList>
            <person name="Capua I."/>
            <person name="De Benedictis P."/>
            <person name="Joannis T."/>
            <person name="Lombin L.H."/>
            <person name="Cattoli G."/>
        </authorList>
    </citation>
    <scope>NUCLEOTIDE SEQUENCE [LARGE SCALE GENOMIC DNA]</scope>
    <source>
        <strain evidence="2">MSU</strain>
    </source>
</reference>
<dbReference type="Proteomes" id="UP000198319">
    <property type="component" value="Unassembled WGS sequence"/>
</dbReference>
<evidence type="ECO:0000313" key="2">
    <source>
        <dbReference type="EMBL" id="OHT45431.1"/>
    </source>
</evidence>
<dbReference type="RefSeq" id="WP_070906711.1">
    <property type="nucleotide sequence ID" value="NZ_MIKE01000022.1"/>
</dbReference>
<feature type="chain" id="PRO_5010192730" evidence="1">
    <location>
        <begin position="24"/>
        <end position="115"/>
    </location>
</feature>
<evidence type="ECO:0000313" key="3">
    <source>
        <dbReference type="EMBL" id="OXB18089.1"/>
    </source>
</evidence>
<accession>A0A1S1J755</accession>
<dbReference type="EMBL" id="MUHG01000023">
    <property type="protein sequence ID" value="OXB18089.1"/>
    <property type="molecule type" value="Genomic_DNA"/>
</dbReference>
<feature type="signal peptide" evidence="1">
    <location>
        <begin position="1"/>
        <end position="23"/>
    </location>
</feature>
<evidence type="ECO:0000313" key="4">
    <source>
        <dbReference type="Proteomes" id="UP000180252"/>
    </source>
</evidence>
<organism evidence="2 4">
    <name type="scientific">Flavobacterium tructae</name>
    <dbReference type="NCBI Taxonomy" id="1114873"/>
    <lineage>
        <taxon>Bacteria</taxon>
        <taxon>Pseudomonadati</taxon>
        <taxon>Bacteroidota</taxon>
        <taxon>Flavobacteriia</taxon>
        <taxon>Flavobacteriales</taxon>
        <taxon>Flavobacteriaceae</taxon>
        <taxon>Flavobacterium</taxon>
    </lineage>
</organism>
<name>A0A1S1J755_9FLAO</name>
<sequence>MNWIRKAVAFISLLIITFFATQANESVVDKSESKKTDTTFSIDYTDSLAFIQPQTGYHLVGNIKTNPSGLIKWFESLLVTVPQHQALNTASNFANQFSTQSKKVLLMLYPFHFFW</sequence>
<dbReference type="AlphaFoldDB" id="A0A1S1J755"/>
<keyword evidence="5" id="KW-1185">Reference proteome</keyword>
<dbReference type="EMBL" id="MIKE01000022">
    <property type="protein sequence ID" value="OHT45431.1"/>
    <property type="molecule type" value="Genomic_DNA"/>
</dbReference>
<dbReference type="STRING" id="1278819.BHE19_06205"/>
<gene>
    <name evidence="3" type="ORF">B0A71_14215</name>
    <name evidence="2" type="ORF">BHE19_06205</name>
</gene>
<comment type="caution">
    <text evidence="2">The sequence shown here is derived from an EMBL/GenBank/DDBJ whole genome shotgun (WGS) entry which is preliminary data.</text>
</comment>
<keyword evidence="1" id="KW-0732">Signal</keyword>
<reference evidence="3 5" key="3">
    <citation type="submission" date="2016-11" db="EMBL/GenBank/DDBJ databases">
        <title>Whole genomes of Flavobacteriaceae.</title>
        <authorList>
            <person name="Stine C."/>
            <person name="Li C."/>
            <person name="Tadesse D."/>
        </authorList>
    </citation>
    <scope>NUCLEOTIDE SEQUENCE [LARGE SCALE GENOMIC DNA]</scope>
    <source>
        <strain evidence="3 5">ATCC BAA-2541</strain>
    </source>
</reference>
<evidence type="ECO:0000313" key="5">
    <source>
        <dbReference type="Proteomes" id="UP000198319"/>
    </source>
</evidence>
<protein>
    <submittedName>
        <fullName evidence="2">Uncharacterized protein</fullName>
    </submittedName>
</protein>
<dbReference type="OrthoDB" id="1375620at2"/>